<evidence type="ECO:0000256" key="3">
    <source>
        <dbReference type="ARBA" id="ARBA00022475"/>
    </source>
</evidence>
<dbReference type="InterPro" id="IPR032808">
    <property type="entry name" value="DoxX"/>
</dbReference>
<keyword evidence="4 7" id="KW-0812">Transmembrane</keyword>
<dbReference type="AlphaFoldDB" id="A0A0H1R9L9"/>
<proteinExistence type="inferred from homology"/>
<comment type="caution">
    <text evidence="8">The sequence shown here is derived from an EMBL/GenBank/DDBJ whole genome shotgun (WGS) entry which is preliminary data.</text>
</comment>
<name>A0A0H1R9L9_9HYPH</name>
<feature type="transmembrane region" description="Helical" evidence="7">
    <location>
        <begin position="51"/>
        <end position="72"/>
    </location>
</feature>
<protein>
    <submittedName>
        <fullName evidence="8">Membrane protein</fullName>
    </submittedName>
</protein>
<dbReference type="Proteomes" id="UP000035489">
    <property type="component" value="Unassembled WGS sequence"/>
</dbReference>
<dbReference type="PANTHER" id="PTHR33452">
    <property type="entry name" value="OXIDOREDUCTASE CATD-RELATED"/>
    <property type="match status" value="1"/>
</dbReference>
<evidence type="ECO:0000256" key="5">
    <source>
        <dbReference type="ARBA" id="ARBA00022989"/>
    </source>
</evidence>
<evidence type="ECO:0000256" key="6">
    <source>
        <dbReference type="ARBA" id="ARBA00023136"/>
    </source>
</evidence>
<evidence type="ECO:0000313" key="9">
    <source>
        <dbReference type="Proteomes" id="UP000035489"/>
    </source>
</evidence>
<evidence type="ECO:0000256" key="7">
    <source>
        <dbReference type="SAM" id="Phobius"/>
    </source>
</evidence>
<dbReference type="Pfam" id="PF07681">
    <property type="entry name" value="DoxX"/>
    <property type="match status" value="1"/>
</dbReference>
<dbReference type="InterPro" id="IPR051907">
    <property type="entry name" value="DoxX-like_oxidoreductase"/>
</dbReference>
<keyword evidence="9" id="KW-1185">Reference proteome</keyword>
<gene>
    <name evidence="8" type="ORF">AA309_19385</name>
</gene>
<keyword evidence="6 7" id="KW-0472">Membrane</keyword>
<dbReference type="GO" id="GO:0005886">
    <property type="term" value="C:plasma membrane"/>
    <property type="evidence" value="ECO:0007669"/>
    <property type="project" value="UniProtKB-SubCell"/>
</dbReference>
<evidence type="ECO:0000256" key="2">
    <source>
        <dbReference type="ARBA" id="ARBA00006679"/>
    </source>
</evidence>
<dbReference type="EMBL" id="LCYG01000053">
    <property type="protein sequence ID" value="KLK91561.1"/>
    <property type="molecule type" value="Genomic_DNA"/>
</dbReference>
<accession>A0A0H1R9L9</accession>
<dbReference type="PATRIC" id="fig|1225564.3.peg.5176"/>
<feature type="transmembrane region" description="Helical" evidence="7">
    <location>
        <begin position="79"/>
        <end position="100"/>
    </location>
</feature>
<sequence>MSNNTTSSSTAYGILLLRASLGVMFIAHGLVLKYMTFTLAGTAQYFESLGLPAFLAYATFFAELIGGILLVLGVQSRWVALALLPVLAGATWVHIGNGWVFSAPGGGWEYPLYLIVLSVAQALLGDGAHALSPSSRLPLLTSPASLKPAA</sequence>
<dbReference type="PANTHER" id="PTHR33452:SF1">
    <property type="entry name" value="INNER MEMBRANE PROTEIN YPHA-RELATED"/>
    <property type="match status" value="1"/>
</dbReference>
<evidence type="ECO:0000256" key="4">
    <source>
        <dbReference type="ARBA" id="ARBA00022692"/>
    </source>
</evidence>
<keyword evidence="5 7" id="KW-1133">Transmembrane helix</keyword>
<evidence type="ECO:0000313" key="8">
    <source>
        <dbReference type="EMBL" id="KLK91561.1"/>
    </source>
</evidence>
<keyword evidence="3" id="KW-1003">Cell membrane</keyword>
<feature type="transmembrane region" description="Helical" evidence="7">
    <location>
        <begin position="12"/>
        <end position="31"/>
    </location>
</feature>
<organism evidence="8 9">
    <name type="scientific">Microvirga vignae</name>
    <dbReference type="NCBI Taxonomy" id="1225564"/>
    <lineage>
        <taxon>Bacteria</taxon>
        <taxon>Pseudomonadati</taxon>
        <taxon>Pseudomonadota</taxon>
        <taxon>Alphaproteobacteria</taxon>
        <taxon>Hyphomicrobiales</taxon>
        <taxon>Methylobacteriaceae</taxon>
        <taxon>Microvirga</taxon>
    </lineage>
</organism>
<reference evidence="8 9" key="1">
    <citation type="submission" date="2015-05" db="EMBL/GenBank/DDBJ databases">
        <title>Draft genome sequence of Microvirga vignae strain BR3299, a novel nitrogen fixing bacteria isolated from Brazil semi-aired region.</title>
        <authorList>
            <person name="Zilli J.E."/>
            <person name="Passos S.R."/>
            <person name="Leite J."/>
            <person name="Baldani J.I."/>
            <person name="Xavier G.R."/>
            <person name="Rumjaneck N.G."/>
            <person name="Simoes-Araujo J.L."/>
        </authorList>
    </citation>
    <scope>NUCLEOTIDE SEQUENCE [LARGE SCALE GENOMIC DNA]</scope>
    <source>
        <strain evidence="8 9">BR3299</strain>
    </source>
</reference>
<comment type="similarity">
    <text evidence="2">Belongs to the DoxX family.</text>
</comment>
<dbReference type="STRING" id="1225564.AA309_19385"/>
<dbReference type="RefSeq" id="WP_047190659.1">
    <property type="nucleotide sequence ID" value="NZ_LCYG01000053.1"/>
</dbReference>
<comment type="subcellular location">
    <subcellularLocation>
        <location evidence="1">Cell membrane</location>
        <topology evidence="1">Multi-pass membrane protein</topology>
    </subcellularLocation>
</comment>
<evidence type="ECO:0000256" key="1">
    <source>
        <dbReference type="ARBA" id="ARBA00004651"/>
    </source>
</evidence>
<dbReference type="OrthoDB" id="5382961at2"/>